<dbReference type="STRING" id="282301.A0A267EFG9"/>
<accession>A0A267EFG9</accession>
<feature type="compositionally biased region" description="Basic residues" evidence="3">
    <location>
        <begin position="181"/>
        <end position="209"/>
    </location>
</feature>
<dbReference type="InterPro" id="IPR018247">
    <property type="entry name" value="EF_Hand_1_Ca_BS"/>
</dbReference>
<dbReference type="GO" id="GO:0005509">
    <property type="term" value="F:calcium ion binding"/>
    <property type="evidence" value="ECO:0007669"/>
    <property type="project" value="InterPro"/>
</dbReference>
<evidence type="ECO:0000313" key="5">
    <source>
        <dbReference type="EMBL" id="PAA60260.1"/>
    </source>
</evidence>
<dbReference type="InterPro" id="IPR011992">
    <property type="entry name" value="EF-hand-dom_pair"/>
</dbReference>
<dbReference type="EMBL" id="NIVC01002173">
    <property type="protein sequence ID" value="PAA60260.1"/>
    <property type="molecule type" value="Genomic_DNA"/>
</dbReference>
<evidence type="ECO:0000256" key="2">
    <source>
        <dbReference type="ARBA" id="ARBA00022837"/>
    </source>
</evidence>
<dbReference type="AlphaFoldDB" id="A0A267EFG9"/>
<dbReference type="FunFam" id="1.10.238.10:FF:000001">
    <property type="entry name" value="Calmodulin 1"/>
    <property type="match status" value="1"/>
</dbReference>
<protein>
    <recommendedName>
        <fullName evidence="4">EF-hand domain-containing protein</fullName>
    </recommendedName>
</protein>
<feature type="compositionally biased region" description="Gly residues" evidence="3">
    <location>
        <begin position="210"/>
        <end position="221"/>
    </location>
</feature>
<dbReference type="InterPro" id="IPR002048">
    <property type="entry name" value="EF_hand_dom"/>
</dbReference>
<gene>
    <name evidence="5" type="ORF">BOX15_Mlig024099g2</name>
</gene>
<keyword evidence="1" id="KW-0677">Repeat</keyword>
<dbReference type="PROSITE" id="PS00018">
    <property type="entry name" value="EF_HAND_1"/>
    <property type="match status" value="4"/>
</dbReference>
<comment type="caution">
    <text evidence="5">The sequence shown here is derived from an EMBL/GenBank/DDBJ whole genome shotgun (WGS) entry which is preliminary data.</text>
</comment>
<evidence type="ECO:0000256" key="3">
    <source>
        <dbReference type="SAM" id="MobiDB-lite"/>
    </source>
</evidence>
<feature type="domain" description="EF-hand" evidence="4">
    <location>
        <begin position="71"/>
        <end position="106"/>
    </location>
</feature>
<dbReference type="CDD" id="cd00051">
    <property type="entry name" value="EFh"/>
    <property type="match status" value="1"/>
</dbReference>
<name>A0A267EFG9_9PLAT</name>
<feature type="domain" description="EF-hand" evidence="4">
    <location>
        <begin position="145"/>
        <end position="178"/>
    </location>
</feature>
<dbReference type="SMART" id="SM00054">
    <property type="entry name" value="EFh"/>
    <property type="match status" value="4"/>
</dbReference>
<reference evidence="5 6" key="1">
    <citation type="submission" date="2017-06" db="EMBL/GenBank/DDBJ databases">
        <title>A platform for efficient transgenesis in Macrostomum lignano, a flatworm model organism for stem cell research.</title>
        <authorList>
            <person name="Berezikov E."/>
        </authorList>
    </citation>
    <scope>NUCLEOTIDE SEQUENCE [LARGE SCALE GENOMIC DNA]</scope>
    <source>
        <strain evidence="5">DV1</strain>
        <tissue evidence="5">Whole organism</tissue>
    </source>
</reference>
<evidence type="ECO:0000313" key="6">
    <source>
        <dbReference type="Proteomes" id="UP000215902"/>
    </source>
</evidence>
<dbReference type="Pfam" id="PF13499">
    <property type="entry name" value="EF-hand_7"/>
    <property type="match status" value="2"/>
</dbReference>
<keyword evidence="2" id="KW-0106">Calcium</keyword>
<feature type="region of interest" description="Disordered" evidence="3">
    <location>
        <begin position="181"/>
        <end position="221"/>
    </location>
</feature>
<dbReference type="OrthoDB" id="26525at2759"/>
<keyword evidence="6" id="KW-1185">Reference proteome</keyword>
<evidence type="ECO:0000259" key="4">
    <source>
        <dbReference type="PROSITE" id="PS50222"/>
    </source>
</evidence>
<dbReference type="Gene3D" id="1.10.238.10">
    <property type="entry name" value="EF-hand"/>
    <property type="match status" value="2"/>
</dbReference>
<organism evidence="5 6">
    <name type="scientific">Macrostomum lignano</name>
    <dbReference type="NCBI Taxonomy" id="282301"/>
    <lineage>
        <taxon>Eukaryota</taxon>
        <taxon>Metazoa</taxon>
        <taxon>Spiralia</taxon>
        <taxon>Lophotrochozoa</taxon>
        <taxon>Platyhelminthes</taxon>
        <taxon>Rhabditophora</taxon>
        <taxon>Macrostomorpha</taxon>
        <taxon>Macrostomida</taxon>
        <taxon>Macrostomidae</taxon>
        <taxon>Macrostomum</taxon>
    </lineage>
</organism>
<feature type="domain" description="EF-hand" evidence="4">
    <location>
        <begin position="109"/>
        <end position="144"/>
    </location>
</feature>
<proteinExistence type="predicted"/>
<dbReference type="PANTHER" id="PTHR23050">
    <property type="entry name" value="CALCIUM BINDING PROTEIN"/>
    <property type="match status" value="1"/>
</dbReference>
<dbReference type="InterPro" id="IPR050145">
    <property type="entry name" value="Centrin_CML-like"/>
</dbReference>
<dbReference type="Proteomes" id="UP000215902">
    <property type="component" value="Unassembled WGS sequence"/>
</dbReference>
<sequence>MMQASFTIGVPSAPSSRPFPQHLTPHLAQMGVPMEQAMGYWNTFNHFDLDGSGTINVQEMVTGLQLMGQCPTPSDVQNMMMQADQNHDGQVDFLEYVRVTHARVQPPQAVQNDLMTAFRVFDRDGSGYLDANELRAVLCQRGMKESDFDHVMSLVDLDRDGRINYNEFAGLMTRPLETMMKRQHGKGHKDGKHHKDKKDKKHKKHKKHGSGSGSGSGSDSD</sequence>
<evidence type="ECO:0000256" key="1">
    <source>
        <dbReference type="ARBA" id="ARBA00022737"/>
    </source>
</evidence>
<dbReference type="PROSITE" id="PS50222">
    <property type="entry name" value="EF_HAND_2"/>
    <property type="match status" value="4"/>
</dbReference>
<feature type="domain" description="EF-hand" evidence="4">
    <location>
        <begin position="35"/>
        <end position="70"/>
    </location>
</feature>
<dbReference type="SUPFAM" id="SSF47473">
    <property type="entry name" value="EF-hand"/>
    <property type="match status" value="1"/>
</dbReference>